<dbReference type="GO" id="GO:0006412">
    <property type="term" value="P:translation"/>
    <property type="evidence" value="ECO:0007669"/>
    <property type="project" value="UniProtKB-UniRule"/>
</dbReference>
<dbReference type="PROSITE" id="PS00464">
    <property type="entry name" value="RIBOSOMAL_L22"/>
    <property type="match status" value="1"/>
</dbReference>
<dbReference type="PANTHER" id="PTHR13501">
    <property type="entry name" value="CHLOROPLAST 50S RIBOSOMAL PROTEIN L22-RELATED"/>
    <property type="match status" value="1"/>
</dbReference>
<dbReference type="InterPro" id="IPR047867">
    <property type="entry name" value="Ribosomal_uL22_bac/org-type"/>
</dbReference>
<dbReference type="GO" id="GO:0003735">
    <property type="term" value="F:structural constituent of ribosome"/>
    <property type="evidence" value="ECO:0007669"/>
    <property type="project" value="InterPro"/>
</dbReference>
<dbReference type="HAMAP" id="MF_01331_B">
    <property type="entry name" value="Ribosomal_uL22_B"/>
    <property type="match status" value="1"/>
</dbReference>
<comment type="function">
    <text evidence="7 10">This protein binds specifically to 23S rRNA; its binding is stimulated by other ribosomal proteins, e.g., L4, L17, and L20. It is important during the early stages of 50S assembly. It makes multiple contacts with different domains of the 23S rRNA in the assembled 50S subunit and ribosome.</text>
</comment>
<evidence type="ECO:0000256" key="8">
    <source>
        <dbReference type="RuleBase" id="RU004005"/>
    </source>
</evidence>
<keyword evidence="5 7" id="KW-0687">Ribonucleoprotein</keyword>
<dbReference type="PANTHER" id="PTHR13501:SF8">
    <property type="entry name" value="LARGE RIBOSOMAL SUBUNIT PROTEIN UL22M"/>
    <property type="match status" value="1"/>
</dbReference>
<reference evidence="11 12" key="2">
    <citation type="submission" date="2019-05" db="EMBL/GenBank/DDBJ databases">
        <authorList>
            <person name="Suflita J.M."/>
            <person name="Marks C.R."/>
        </authorList>
    </citation>
    <scope>NUCLEOTIDE SEQUENCE [LARGE SCALE GENOMIC DNA]</scope>
    <source>
        <strain evidence="11 12">ALDC</strain>
    </source>
</reference>
<dbReference type="GO" id="GO:0019843">
    <property type="term" value="F:rRNA binding"/>
    <property type="evidence" value="ECO:0007669"/>
    <property type="project" value="UniProtKB-UniRule"/>
</dbReference>
<dbReference type="OrthoDB" id="9805969at2"/>
<evidence type="ECO:0000256" key="4">
    <source>
        <dbReference type="ARBA" id="ARBA00022980"/>
    </source>
</evidence>
<comment type="similarity">
    <text evidence="1 7 8">Belongs to the universal ribosomal protein uL22 family.</text>
</comment>
<dbReference type="Pfam" id="PF00237">
    <property type="entry name" value="Ribosomal_L22"/>
    <property type="match status" value="1"/>
</dbReference>
<dbReference type="CDD" id="cd00336">
    <property type="entry name" value="Ribosomal_L22"/>
    <property type="match status" value="1"/>
</dbReference>
<evidence type="ECO:0000256" key="9">
    <source>
        <dbReference type="RuleBase" id="RU004006"/>
    </source>
</evidence>
<comment type="subunit">
    <text evidence="7 9">Part of the 50S ribosomal subunit.</text>
</comment>
<proteinExistence type="inferred from homology"/>
<dbReference type="InterPro" id="IPR001063">
    <property type="entry name" value="Ribosomal_uL22"/>
</dbReference>
<evidence type="ECO:0000313" key="12">
    <source>
        <dbReference type="Proteomes" id="UP000298602"/>
    </source>
</evidence>
<gene>
    <name evidence="7" type="primary">rplV</name>
    <name evidence="11" type="ORF">FDQ92_01845</name>
</gene>
<keyword evidence="4 7" id="KW-0689">Ribosomal protein</keyword>
<evidence type="ECO:0000256" key="1">
    <source>
        <dbReference type="ARBA" id="ARBA00009451"/>
    </source>
</evidence>
<evidence type="ECO:0000256" key="3">
    <source>
        <dbReference type="ARBA" id="ARBA00022884"/>
    </source>
</evidence>
<dbReference type="EMBL" id="CP040098">
    <property type="protein sequence ID" value="QCQ21053.1"/>
    <property type="molecule type" value="Genomic_DNA"/>
</dbReference>
<dbReference type="NCBIfam" id="TIGR01044">
    <property type="entry name" value="rplV_bact"/>
    <property type="match status" value="1"/>
</dbReference>
<keyword evidence="3 7" id="KW-0694">RNA-binding</keyword>
<name>A0A4P8L0K1_9BACT</name>
<evidence type="ECO:0000256" key="10">
    <source>
        <dbReference type="RuleBase" id="RU004008"/>
    </source>
</evidence>
<reference evidence="11 12" key="1">
    <citation type="submission" date="2019-05" db="EMBL/GenBank/DDBJ databases">
        <title>The Complete Genome Sequence of the n-alkane-degrading Desulfoglaeba alkanexedens ALDC reveals multiple alkylsuccinate synthase gene clusters.</title>
        <authorList>
            <person name="Callaghan A.V."/>
            <person name="Davidova I.A."/>
            <person name="Duncan K.E."/>
            <person name="Morris B."/>
            <person name="McInerney M.J."/>
        </authorList>
    </citation>
    <scope>NUCLEOTIDE SEQUENCE [LARGE SCALE GENOMIC DNA]</scope>
    <source>
        <strain evidence="11 12">ALDC</strain>
    </source>
</reference>
<keyword evidence="2 7" id="KW-0699">rRNA-binding</keyword>
<sequence length="110" mass="12605">MEMRAVSKYIRISPTKARLVADLVRSKPLGEALTILKYTPKKGARYIGKTLRSAMANAENSRVMDMDNLFVKNVHVDEGPRLKRWRPRAMGRATRVIKRSSHITVVLEER</sequence>
<dbReference type="InterPro" id="IPR018260">
    <property type="entry name" value="Ribosomal_uL22_CS"/>
</dbReference>
<evidence type="ECO:0000313" key="11">
    <source>
        <dbReference type="EMBL" id="QCQ21053.1"/>
    </source>
</evidence>
<evidence type="ECO:0000256" key="7">
    <source>
        <dbReference type="HAMAP-Rule" id="MF_01331"/>
    </source>
</evidence>
<dbReference type="InterPro" id="IPR005727">
    <property type="entry name" value="Ribosomal_uL22_bac/chlpt-type"/>
</dbReference>
<protein>
    <recommendedName>
        <fullName evidence="6 7">Large ribosomal subunit protein uL22</fullName>
    </recommendedName>
</protein>
<dbReference type="SUPFAM" id="SSF54843">
    <property type="entry name" value="Ribosomal protein L22"/>
    <property type="match status" value="1"/>
</dbReference>
<evidence type="ECO:0000256" key="6">
    <source>
        <dbReference type="ARBA" id="ARBA00035207"/>
    </source>
</evidence>
<keyword evidence="12" id="KW-1185">Reference proteome</keyword>
<evidence type="ECO:0000256" key="5">
    <source>
        <dbReference type="ARBA" id="ARBA00023274"/>
    </source>
</evidence>
<dbReference type="Gene3D" id="3.90.470.10">
    <property type="entry name" value="Ribosomal protein L22/L17"/>
    <property type="match status" value="1"/>
</dbReference>
<dbReference type="GO" id="GO:0022625">
    <property type="term" value="C:cytosolic large ribosomal subunit"/>
    <property type="evidence" value="ECO:0007669"/>
    <property type="project" value="TreeGrafter"/>
</dbReference>
<dbReference type="AlphaFoldDB" id="A0A4P8L0K1"/>
<organism evidence="11 12">
    <name type="scientific">Desulfoglaeba alkanexedens ALDC</name>
    <dbReference type="NCBI Taxonomy" id="980445"/>
    <lineage>
        <taxon>Bacteria</taxon>
        <taxon>Pseudomonadati</taxon>
        <taxon>Thermodesulfobacteriota</taxon>
        <taxon>Syntrophobacteria</taxon>
        <taxon>Syntrophobacterales</taxon>
        <taxon>Syntrophobacteraceae</taxon>
        <taxon>Desulfoglaeba</taxon>
    </lineage>
</organism>
<evidence type="ECO:0000256" key="2">
    <source>
        <dbReference type="ARBA" id="ARBA00022730"/>
    </source>
</evidence>
<comment type="function">
    <text evidence="7">The globular domain of the protein is located near the polypeptide exit tunnel on the outside of the subunit, while an extended beta-hairpin is found that lines the wall of the exit tunnel in the center of the 70S ribosome.</text>
</comment>
<dbReference type="KEGG" id="dax:FDQ92_01845"/>
<dbReference type="InterPro" id="IPR036394">
    <property type="entry name" value="Ribosomal_uL22_sf"/>
</dbReference>
<dbReference type="RefSeq" id="WP_137423023.1">
    <property type="nucleotide sequence ID" value="NZ_CP040098.1"/>
</dbReference>
<accession>A0A4P8L0K1</accession>
<dbReference type="Proteomes" id="UP000298602">
    <property type="component" value="Chromosome"/>
</dbReference>